<feature type="transmembrane region" description="Helical" evidence="10">
    <location>
        <begin position="133"/>
        <end position="150"/>
    </location>
</feature>
<dbReference type="GO" id="GO:0005789">
    <property type="term" value="C:endoplasmic reticulum membrane"/>
    <property type="evidence" value="ECO:0007669"/>
    <property type="project" value="TreeGrafter"/>
</dbReference>
<feature type="transmembrane region" description="Helical" evidence="10">
    <location>
        <begin position="157"/>
        <end position="176"/>
    </location>
</feature>
<evidence type="ECO:0000256" key="2">
    <source>
        <dbReference type="ARBA" id="ARBA00010694"/>
    </source>
</evidence>
<evidence type="ECO:0000313" key="11">
    <source>
        <dbReference type="EMBL" id="JAS98339.1"/>
    </source>
</evidence>
<dbReference type="PANTHER" id="PTHR10778:SF8">
    <property type="entry name" value="ADENOSINE 3'-PHOSPHO 5'-PHOSPHOSULFATE TRANSPORTER 2"/>
    <property type="match status" value="1"/>
</dbReference>
<dbReference type="GO" id="GO:0046964">
    <property type="term" value="F:3'-phosphoadenosine 5'-phosphosulfate transmembrane transporter activity"/>
    <property type="evidence" value="ECO:0007669"/>
    <property type="project" value="TreeGrafter"/>
</dbReference>
<accession>A0A1B6JGM3</accession>
<dbReference type="AlphaFoldDB" id="A0A1B6JGM3"/>
<name>A0A1B6JGM3_9HEMI</name>
<keyword evidence="6 10" id="KW-0472">Membrane</keyword>
<sequence>MDVKIGIENDNRIIKSNRRNSEKALHVLYCDISDYSSTNQFLICCAGVLVFYLIYGYLQELIFTVEGFKPYGWYLTLVQFAFYSVFGFAECGLNGDTKRHIPLQTYMLLALLTLGTMGFSNSSLGYLNYPTQVIFKCCKLIPCLIGSILIQQKKYGLLDYVAAAALSLGLTLFTLADSQLSPNFDIIGVVMISCALVCDAVIGNVQEKSMRAHGASNTEVVLYSYSIGFVYLLVTMVLTGALWPGLSYCSQHPVIYIYALLFSISGYLGIQIVLTLVQTCGALVAVTVTTCRKAVTIILSFLFFAKPFTFQYVWSGLLILLGIYLNVLSKNKSLMHNLSRHVWQIIAPYHHNRRTFVASSV</sequence>
<reference evidence="11" key="1">
    <citation type="submission" date="2015-11" db="EMBL/GenBank/DDBJ databases">
        <title>De novo transcriptome assembly of four potential Pierce s Disease insect vectors from Arizona vineyards.</title>
        <authorList>
            <person name="Tassone E.E."/>
        </authorList>
    </citation>
    <scope>NUCLEOTIDE SEQUENCE</scope>
</reference>
<keyword evidence="4 10" id="KW-0812">Transmembrane</keyword>
<comment type="subcellular location">
    <subcellularLocation>
        <location evidence="1">Golgi apparatus membrane</location>
        <topology evidence="1">Multi-pass membrane protein</topology>
    </subcellularLocation>
</comment>
<feature type="transmembrane region" description="Helical" evidence="10">
    <location>
        <begin position="222"/>
        <end position="243"/>
    </location>
</feature>
<feature type="transmembrane region" description="Helical" evidence="10">
    <location>
        <begin position="311"/>
        <end position="328"/>
    </location>
</feature>
<dbReference type="PANTHER" id="PTHR10778">
    <property type="entry name" value="SOLUTE CARRIER FAMILY 35 MEMBER B"/>
    <property type="match status" value="1"/>
</dbReference>
<evidence type="ECO:0000256" key="6">
    <source>
        <dbReference type="ARBA" id="ARBA00023136"/>
    </source>
</evidence>
<protein>
    <recommendedName>
        <fullName evidence="7">Adenosine 3'-phospho 5'-phosphosulfate transporter 2</fullName>
    </recommendedName>
    <alternativeName>
        <fullName evidence="8">PAPS transporter 2</fullName>
    </alternativeName>
    <alternativeName>
        <fullName evidence="9">Solute carrier family 35 member B3 homolog</fullName>
    </alternativeName>
</protein>
<evidence type="ECO:0000256" key="10">
    <source>
        <dbReference type="SAM" id="Phobius"/>
    </source>
</evidence>
<keyword evidence="5 10" id="KW-1133">Transmembrane helix</keyword>
<feature type="transmembrane region" description="Helical" evidence="10">
    <location>
        <begin position="105"/>
        <end position="127"/>
    </location>
</feature>
<organism evidence="11">
    <name type="scientific">Homalodisca liturata</name>
    <dbReference type="NCBI Taxonomy" id="320908"/>
    <lineage>
        <taxon>Eukaryota</taxon>
        <taxon>Metazoa</taxon>
        <taxon>Ecdysozoa</taxon>
        <taxon>Arthropoda</taxon>
        <taxon>Hexapoda</taxon>
        <taxon>Insecta</taxon>
        <taxon>Pterygota</taxon>
        <taxon>Neoptera</taxon>
        <taxon>Paraneoptera</taxon>
        <taxon>Hemiptera</taxon>
        <taxon>Auchenorrhyncha</taxon>
        <taxon>Membracoidea</taxon>
        <taxon>Cicadellidae</taxon>
        <taxon>Cicadellinae</taxon>
        <taxon>Proconiini</taxon>
        <taxon>Homalodisca</taxon>
    </lineage>
</organism>
<proteinExistence type="inferred from homology"/>
<feature type="transmembrane region" description="Helical" evidence="10">
    <location>
        <begin position="41"/>
        <end position="59"/>
    </location>
</feature>
<feature type="transmembrane region" description="Helical" evidence="10">
    <location>
        <begin position="283"/>
        <end position="305"/>
    </location>
</feature>
<evidence type="ECO:0000256" key="1">
    <source>
        <dbReference type="ARBA" id="ARBA00004653"/>
    </source>
</evidence>
<dbReference type="Pfam" id="PF08449">
    <property type="entry name" value="UAA"/>
    <property type="match status" value="1"/>
</dbReference>
<feature type="transmembrane region" description="Helical" evidence="10">
    <location>
        <begin position="182"/>
        <end position="202"/>
    </location>
</feature>
<feature type="transmembrane region" description="Helical" evidence="10">
    <location>
        <begin position="255"/>
        <end position="276"/>
    </location>
</feature>
<evidence type="ECO:0000256" key="5">
    <source>
        <dbReference type="ARBA" id="ARBA00022989"/>
    </source>
</evidence>
<evidence type="ECO:0000256" key="3">
    <source>
        <dbReference type="ARBA" id="ARBA00022448"/>
    </source>
</evidence>
<keyword evidence="3" id="KW-0813">Transport</keyword>
<dbReference type="EMBL" id="GECU01009367">
    <property type="protein sequence ID" value="JAS98339.1"/>
    <property type="molecule type" value="Transcribed_RNA"/>
</dbReference>
<gene>
    <name evidence="11" type="ORF">g.20842</name>
</gene>
<evidence type="ECO:0000256" key="9">
    <source>
        <dbReference type="ARBA" id="ARBA00042729"/>
    </source>
</evidence>
<evidence type="ECO:0000256" key="8">
    <source>
        <dbReference type="ARBA" id="ARBA00041866"/>
    </source>
</evidence>
<feature type="transmembrane region" description="Helical" evidence="10">
    <location>
        <begin position="71"/>
        <end position="93"/>
    </location>
</feature>
<evidence type="ECO:0000256" key="4">
    <source>
        <dbReference type="ARBA" id="ARBA00022692"/>
    </source>
</evidence>
<dbReference type="InterPro" id="IPR013657">
    <property type="entry name" value="SCL35B1-4/HUT1"/>
</dbReference>
<evidence type="ECO:0000256" key="7">
    <source>
        <dbReference type="ARBA" id="ARBA00039669"/>
    </source>
</evidence>
<dbReference type="GO" id="GO:0000139">
    <property type="term" value="C:Golgi membrane"/>
    <property type="evidence" value="ECO:0007669"/>
    <property type="project" value="UniProtKB-SubCell"/>
</dbReference>
<comment type="similarity">
    <text evidence="2">Belongs to the nucleotide-sugar transporter family. SLC35B subfamily.</text>
</comment>